<evidence type="ECO:0000313" key="2">
    <source>
        <dbReference type="EMBL" id="CAH2286008.1"/>
    </source>
</evidence>
<feature type="region of interest" description="Disordered" evidence="1">
    <location>
        <begin position="1"/>
        <end position="31"/>
    </location>
</feature>
<dbReference type="Proteomes" id="UP001295444">
    <property type="component" value="Chromosome 04"/>
</dbReference>
<evidence type="ECO:0000256" key="1">
    <source>
        <dbReference type="SAM" id="MobiDB-lite"/>
    </source>
</evidence>
<reference evidence="2" key="1">
    <citation type="submission" date="2022-03" db="EMBL/GenBank/DDBJ databases">
        <authorList>
            <person name="Alioto T."/>
            <person name="Alioto T."/>
            <person name="Gomez Garrido J."/>
        </authorList>
    </citation>
    <scope>NUCLEOTIDE SEQUENCE</scope>
</reference>
<proteinExistence type="predicted"/>
<name>A0AAD1W751_PELCU</name>
<sequence>MVIGADEYCHSDTTSSPPPGLKGTDSSADPPLAQRAQFNLDATWRLSYNYTQTFNSSKLDQRNAQHAATPITKRHPMTPRTPLTLEYTNNHNQKRQETGPRHDRGQHKIIPQLSPHNPCPLTSRPRGTSHTHKLVSHDWETEQLSDIADTAHPPPPTAPQYSG</sequence>
<feature type="compositionally biased region" description="Pro residues" evidence="1">
    <location>
        <begin position="152"/>
        <end position="163"/>
    </location>
</feature>
<dbReference type="AlphaFoldDB" id="A0AAD1W751"/>
<gene>
    <name evidence="2" type="ORF">PECUL_23A023851</name>
</gene>
<evidence type="ECO:0000313" key="3">
    <source>
        <dbReference type="Proteomes" id="UP001295444"/>
    </source>
</evidence>
<dbReference type="EMBL" id="OW240915">
    <property type="protein sequence ID" value="CAH2286008.1"/>
    <property type="molecule type" value="Genomic_DNA"/>
</dbReference>
<organism evidence="2 3">
    <name type="scientific">Pelobates cultripes</name>
    <name type="common">Western spadefoot toad</name>
    <dbReference type="NCBI Taxonomy" id="61616"/>
    <lineage>
        <taxon>Eukaryota</taxon>
        <taxon>Metazoa</taxon>
        <taxon>Chordata</taxon>
        <taxon>Craniata</taxon>
        <taxon>Vertebrata</taxon>
        <taxon>Euteleostomi</taxon>
        <taxon>Amphibia</taxon>
        <taxon>Batrachia</taxon>
        <taxon>Anura</taxon>
        <taxon>Pelobatoidea</taxon>
        <taxon>Pelobatidae</taxon>
        <taxon>Pelobates</taxon>
    </lineage>
</organism>
<accession>A0AAD1W751</accession>
<feature type="compositionally biased region" description="Basic and acidic residues" evidence="1">
    <location>
        <begin position="94"/>
        <end position="103"/>
    </location>
</feature>
<feature type="region of interest" description="Disordered" evidence="1">
    <location>
        <begin position="59"/>
        <end position="163"/>
    </location>
</feature>
<protein>
    <submittedName>
        <fullName evidence="2">Uncharacterized protein</fullName>
    </submittedName>
</protein>
<keyword evidence="3" id="KW-1185">Reference proteome</keyword>